<evidence type="ECO:0008006" key="4">
    <source>
        <dbReference type="Google" id="ProtNLM"/>
    </source>
</evidence>
<dbReference type="EMBL" id="CP032630">
    <property type="protein sequence ID" value="AYF98570.1"/>
    <property type="molecule type" value="Genomic_DNA"/>
</dbReference>
<feature type="signal peptide" evidence="1">
    <location>
        <begin position="1"/>
        <end position="26"/>
    </location>
</feature>
<organism evidence="2 3">
    <name type="scientific">Protaetiibacter intestinalis</name>
    <dbReference type="NCBI Taxonomy" id="2419774"/>
    <lineage>
        <taxon>Bacteria</taxon>
        <taxon>Bacillati</taxon>
        <taxon>Actinomycetota</taxon>
        <taxon>Actinomycetes</taxon>
        <taxon>Micrococcales</taxon>
        <taxon>Microbacteriaceae</taxon>
        <taxon>Protaetiibacter</taxon>
    </lineage>
</organism>
<keyword evidence="1" id="KW-0732">Signal</keyword>
<name>A0A387BJ62_9MICO</name>
<sequence>MPVSSRHALRTAALLAALGLALSGCATTTSGDTGGSGDGGGSGGDAAGGLNCDGATTAGWELMVDPRVTVDPAADVVPLTKEGESLTFTDGGGGEYTTYSYSLGYLDEDGTVFPNDSGILFPEGDDIHVLAVHGPFAPSGVDGGPYAGILQFEATEADAENKIVTTTLARVCVLLAIED</sequence>
<gene>
    <name evidence="2" type="ORF">D7I47_10065</name>
</gene>
<reference evidence="3" key="1">
    <citation type="submission" date="2018-09" db="EMBL/GenBank/DDBJ databases">
        <title>Genome sequencing of strain 2DFWR-13.</title>
        <authorList>
            <person name="Heo J."/>
            <person name="Kim S.-J."/>
            <person name="Kwon S.-W."/>
        </authorList>
    </citation>
    <scope>NUCLEOTIDE SEQUENCE [LARGE SCALE GENOMIC DNA]</scope>
    <source>
        <strain evidence="3">2DFWR-13</strain>
    </source>
</reference>
<evidence type="ECO:0000313" key="2">
    <source>
        <dbReference type="EMBL" id="AYF98570.1"/>
    </source>
</evidence>
<feature type="chain" id="PRO_5039421392" description="DUF4352 domain-containing protein" evidence="1">
    <location>
        <begin position="27"/>
        <end position="179"/>
    </location>
</feature>
<protein>
    <recommendedName>
        <fullName evidence="4">DUF4352 domain-containing protein</fullName>
    </recommendedName>
</protein>
<dbReference type="PROSITE" id="PS51257">
    <property type="entry name" value="PROKAR_LIPOPROTEIN"/>
    <property type="match status" value="1"/>
</dbReference>
<dbReference type="Proteomes" id="UP000278886">
    <property type="component" value="Chromosome"/>
</dbReference>
<accession>A0A387BJ62</accession>
<evidence type="ECO:0000256" key="1">
    <source>
        <dbReference type="SAM" id="SignalP"/>
    </source>
</evidence>
<dbReference type="RefSeq" id="WP_120762917.1">
    <property type="nucleotide sequence ID" value="NZ_CP032630.1"/>
</dbReference>
<dbReference type="KEGG" id="lyd:D7I47_10065"/>
<dbReference type="AlphaFoldDB" id="A0A387BJ62"/>
<keyword evidence="3" id="KW-1185">Reference proteome</keyword>
<proteinExistence type="predicted"/>
<evidence type="ECO:0000313" key="3">
    <source>
        <dbReference type="Proteomes" id="UP000278886"/>
    </source>
</evidence>